<dbReference type="GO" id="GO:0046872">
    <property type="term" value="F:metal ion binding"/>
    <property type="evidence" value="ECO:0007669"/>
    <property type="project" value="UniProtKB-KW"/>
</dbReference>
<evidence type="ECO:0000313" key="6">
    <source>
        <dbReference type="Proteomes" id="UP000245368"/>
    </source>
</evidence>
<protein>
    <submittedName>
        <fullName evidence="5">Enolase</fullName>
    </submittedName>
</protein>
<dbReference type="Pfam" id="PF02746">
    <property type="entry name" value="MR_MLE_N"/>
    <property type="match status" value="1"/>
</dbReference>
<dbReference type="PANTHER" id="PTHR48073:SF2">
    <property type="entry name" value="O-SUCCINYLBENZOATE SYNTHASE"/>
    <property type="match status" value="1"/>
</dbReference>
<dbReference type="GO" id="GO:0016854">
    <property type="term" value="F:racemase and epimerase activity"/>
    <property type="evidence" value="ECO:0007669"/>
    <property type="project" value="UniProtKB-ARBA"/>
</dbReference>
<evidence type="ECO:0000256" key="1">
    <source>
        <dbReference type="ARBA" id="ARBA00008031"/>
    </source>
</evidence>
<dbReference type="InterPro" id="IPR013342">
    <property type="entry name" value="Mandelate_racemase_C"/>
</dbReference>
<evidence type="ECO:0000256" key="2">
    <source>
        <dbReference type="ARBA" id="ARBA00022723"/>
    </source>
</evidence>
<sequence>MAAPAIVKVEGLPYRLPLRGVLAWGAHSRLSAAEHVLVRVHLDDGSVGQAEAPPRPTIYGETVPSILGILAHLEPALVGKRIDDVAALEAARGSVAQNLTARGALDMALWDARQQARGQGLFDVLLGPQTRVRVSYILGISEPAEMLAEARQVVEQGVRVLKVKVGRQHARDLEVIEALRFEFGPQVQLYADSNETLTLELAPAALRAMREAGLTYVEEPLPVRSLRARQALKASGVLPIVADDSCFTPADLERELDFDTFDILNIKTARNGFTDSLTMLERARQAGKGVMIGSQASSGLGTLHAALLSTQSGVSEPCELSFVLKLQGDLLNLPIAFEDGWLDVAALEGHRVDEAKLAAARLDSP</sequence>
<evidence type="ECO:0000313" key="5">
    <source>
        <dbReference type="EMBL" id="AWN24093.1"/>
    </source>
</evidence>
<dbReference type="PROSITE" id="PS00909">
    <property type="entry name" value="MR_MLE_2"/>
    <property type="match status" value="1"/>
</dbReference>
<comment type="similarity">
    <text evidence="1">Belongs to the mandelate racemase/muconate lactonizing enzyme family.</text>
</comment>
<dbReference type="SFLD" id="SFLDS00001">
    <property type="entry name" value="Enolase"/>
    <property type="match status" value="1"/>
</dbReference>
<dbReference type="Proteomes" id="UP000245368">
    <property type="component" value="Chromosome"/>
</dbReference>
<organism evidence="5 6">
    <name type="scientific">Deinococcus irradiatisoli</name>
    <dbReference type="NCBI Taxonomy" id="2202254"/>
    <lineage>
        <taxon>Bacteria</taxon>
        <taxon>Thermotogati</taxon>
        <taxon>Deinococcota</taxon>
        <taxon>Deinococci</taxon>
        <taxon>Deinococcales</taxon>
        <taxon>Deinococcaceae</taxon>
        <taxon>Deinococcus</taxon>
    </lineage>
</organism>
<dbReference type="SUPFAM" id="SSF51604">
    <property type="entry name" value="Enolase C-terminal domain-like"/>
    <property type="match status" value="1"/>
</dbReference>
<dbReference type="SUPFAM" id="SSF54826">
    <property type="entry name" value="Enolase N-terminal domain-like"/>
    <property type="match status" value="1"/>
</dbReference>
<dbReference type="Gene3D" id="3.20.20.120">
    <property type="entry name" value="Enolase-like C-terminal domain"/>
    <property type="match status" value="1"/>
</dbReference>
<feature type="domain" description="Mandelate racemase/muconate lactonizing enzyme C-terminal" evidence="4">
    <location>
        <begin position="143"/>
        <end position="239"/>
    </location>
</feature>
<dbReference type="Gene3D" id="3.30.390.10">
    <property type="entry name" value="Enolase-like, N-terminal domain"/>
    <property type="match status" value="1"/>
</dbReference>
<keyword evidence="3" id="KW-0413">Isomerase</keyword>
<dbReference type="EMBL" id="CP029494">
    <property type="protein sequence ID" value="AWN24093.1"/>
    <property type="molecule type" value="Genomic_DNA"/>
</dbReference>
<dbReference type="Pfam" id="PF13378">
    <property type="entry name" value="MR_MLE_C"/>
    <property type="match status" value="1"/>
</dbReference>
<evidence type="ECO:0000259" key="4">
    <source>
        <dbReference type="SMART" id="SM00922"/>
    </source>
</evidence>
<proteinExistence type="inferred from homology"/>
<gene>
    <name evidence="5" type="ORF">DKM44_13335</name>
</gene>
<dbReference type="InterPro" id="IPR036849">
    <property type="entry name" value="Enolase-like_C_sf"/>
</dbReference>
<evidence type="ECO:0000256" key="3">
    <source>
        <dbReference type="ARBA" id="ARBA00023235"/>
    </source>
</evidence>
<reference evidence="5 6" key="1">
    <citation type="submission" date="2018-05" db="EMBL/GenBank/DDBJ databases">
        <title>Complete Genome Sequence of Deinococcus sp. strain 17bor-2.</title>
        <authorList>
            <person name="Srinivasan S."/>
        </authorList>
    </citation>
    <scope>NUCLEOTIDE SEQUENCE [LARGE SCALE GENOMIC DNA]</scope>
    <source>
        <strain evidence="5 6">17bor-2</strain>
    </source>
</reference>
<name>A0A2Z3JFY6_9DEIO</name>
<dbReference type="InterPro" id="IPR013341">
    <property type="entry name" value="Mandelate_racemase_N_dom"/>
</dbReference>
<keyword evidence="6" id="KW-1185">Reference proteome</keyword>
<dbReference type="SFLD" id="SFLDG00180">
    <property type="entry name" value="muconate_cycloisomerase"/>
    <property type="match status" value="1"/>
</dbReference>
<dbReference type="InterPro" id="IPR029065">
    <property type="entry name" value="Enolase_C-like"/>
</dbReference>
<dbReference type="InterPro" id="IPR034613">
    <property type="entry name" value="Muconate_cycloisomerase_anti"/>
</dbReference>
<dbReference type="GO" id="GO:0009063">
    <property type="term" value="P:amino acid catabolic process"/>
    <property type="evidence" value="ECO:0007669"/>
    <property type="project" value="InterPro"/>
</dbReference>
<dbReference type="InterPro" id="IPR018110">
    <property type="entry name" value="Mandel_Rmase/mucon_lact_enz_CS"/>
</dbReference>
<dbReference type="KEGG" id="dez:DKM44_13335"/>
<dbReference type="CDD" id="cd03315">
    <property type="entry name" value="MLE_like"/>
    <property type="match status" value="1"/>
</dbReference>
<dbReference type="SMART" id="SM00922">
    <property type="entry name" value="MR_MLE"/>
    <property type="match status" value="1"/>
</dbReference>
<accession>A0A2Z3JFY6</accession>
<dbReference type="PANTHER" id="PTHR48073">
    <property type="entry name" value="O-SUCCINYLBENZOATE SYNTHASE-RELATED"/>
    <property type="match status" value="1"/>
</dbReference>
<dbReference type="RefSeq" id="WP_109827819.1">
    <property type="nucleotide sequence ID" value="NZ_CP029494.1"/>
</dbReference>
<dbReference type="InterPro" id="IPR029017">
    <property type="entry name" value="Enolase-like_N"/>
</dbReference>
<dbReference type="OrthoDB" id="9775391at2"/>
<keyword evidence="2" id="KW-0479">Metal-binding</keyword>
<dbReference type="AlphaFoldDB" id="A0A2Z3JFY6"/>